<reference evidence="1 2" key="2">
    <citation type="submission" date="2018-11" db="EMBL/GenBank/DDBJ databases">
        <authorList>
            <consortium name="Pathogen Informatics"/>
        </authorList>
    </citation>
    <scope>NUCLEOTIDE SEQUENCE [LARGE SCALE GENOMIC DNA]</scope>
</reference>
<gene>
    <name evidence="1" type="ORF">NBR_LOCUS2988</name>
</gene>
<proteinExistence type="predicted"/>
<dbReference type="Proteomes" id="UP000271162">
    <property type="component" value="Unassembled WGS sequence"/>
</dbReference>
<dbReference type="EMBL" id="UYSL01003983">
    <property type="protein sequence ID" value="VDL66577.1"/>
    <property type="molecule type" value="Genomic_DNA"/>
</dbReference>
<dbReference type="WBParaSite" id="NBR_0000298701-mRNA-1">
    <property type="protein sequence ID" value="NBR_0000298701-mRNA-1"/>
    <property type="gene ID" value="NBR_0000298701"/>
</dbReference>
<dbReference type="AlphaFoldDB" id="A0A0N4XKD5"/>
<protein>
    <submittedName>
        <fullName evidence="1 3">Uncharacterized protein</fullName>
    </submittedName>
</protein>
<evidence type="ECO:0000313" key="2">
    <source>
        <dbReference type="Proteomes" id="UP000271162"/>
    </source>
</evidence>
<sequence length="79" mass="8644">MDPRVRASLERLRDKVETALRAASIQPTKSSLTGATDNVRTSVARFTSSGRSHPKTYRGQLRTAVIAEEGEDDEIQVAS</sequence>
<evidence type="ECO:0000313" key="1">
    <source>
        <dbReference type="EMBL" id="VDL66577.1"/>
    </source>
</evidence>
<organism evidence="3">
    <name type="scientific">Nippostrongylus brasiliensis</name>
    <name type="common">Rat hookworm</name>
    <dbReference type="NCBI Taxonomy" id="27835"/>
    <lineage>
        <taxon>Eukaryota</taxon>
        <taxon>Metazoa</taxon>
        <taxon>Ecdysozoa</taxon>
        <taxon>Nematoda</taxon>
        <taxon>Chromadorea</taxon>
        <taxon>Rhabditida</taxon>
        <taxon>Rhabditina</taxon>
        <taxon>Rhabditomorpha</taxon>
        <taxon>Strongyloidea</taxon>
        <taxon>Heligmosomidae</taxon>
        <taxon>Nippostrongylus</taxon>
    </lineage>
</organism>
<evidence type="ECO:0000313" key="3">
    <source>
        <dbReference type="WBParaSite" id="NBR_0000298701-mRNA-1"/>
    </source>
</evidence>
<reference evidence="3" key="1">
    <citation type="submission" date="2017-02" db="UniProtKB">
        <authorList>
            <consortium name="WormBaseParasite"/>
        </authorList>
    </citation>
    <scope>IDENTIFICATION</scope>
</reference>
<accession>A0A0N4XKD5</accession>
<name>A0A0N4XKD5_NIPBR</name>
<keyword evidence="2" id="KW-1185">Reference proteome</keyword>